<dbReference type="OrthoDB" id="2454603at2"/>
<evidence type="ECO:0008006" key="3">
    <source>
        <dbReference type="Google" id="ProtNLM"/>
    </source>
</evidence>
<evidence type="ECO:0000313" key="1">
    <source>
        <dbReference type="EMBL" id="OYD57871.1"/>
    </source>
</evidence>
<dbReference type="Proteomes" id="UP000215059">
    <property type="component" value="Unassembled WGS sequence"/>
</dbReference>
<keyword evidence="2" id="KW-1185">Reference proteome</keyword>
<reference evidence="1 2" key="1">
    <citation type="submission" date="2017-07" db="EMBL/GenBank/DDBJ databases">
        <title>Fictibacillus sp. nov. GDSW-R2A3 Genome sequencing and assembly.</title>
        <authorList>
            <person name="Mayilraj S."/>
        </authorList>
    </citation>
    <scope>NUCLEOTIDE SEQUENCE [LARGE SCALE GENOMIC DNA]</scope>
    <source>
        <strain evidence="1 2">GDSW-R2A3</strain>
    </source>
</reference>
<organism evidence="1 2">
    <name type="scientific">Fictibacillus aquaticus</name>
    <dbReference type="NCBI Taxonomy" id="2021314"/>
    <lineage>
        <taxon>Bacteria</taxon>
        <taxon>Bacillati</taxon>
        <taxon>Bacillota</taxon>
        <taxon>Bacilli</taxon>
        <taxon>Bacillales</taxon>
        <taxon>Fictibacillaceae</taxon>
        <taxon>Fictibacillus</taxon>
    </lineage>
</organism>
<dbReference type="InterPro" id="IPR021508">
    <property type="entry name" value="Gp17-like"/>
</dbReference>
<dbReference type="RefSeq" id="WP_094251904.1">
    <property type="nucleotide sequence ID" value="NZ_JBHLXL010000001.1"/>
</dbReference>
<sequence length="126" mass="14135">MSFDAKAELLQALESNEPLVELVTGGFHNIIAPSAVAFPRVVYTEIQNADDEYSDNNTISAEVAFQLSIYTKIDTQSKQTPIAKALDQVMKEAGYTRYDSTDLYEKDTQVFHKPMRYRKNTFTGGA</sequence>
<dbReference type="EMBL" id="NOII01000002">
    <property type="protein sequence ID" value="OYD57871.1"/>
    <property type="molecule type" value="Genomic_DNA"/>
</dbReference>
<protein>
    <recommendedName>
        <fullName evidence="3">DUF3168 domain-containing protein</fullName>
    </recommendedName>
</protein>
<accession>A0A235F933</accession>
<proteinExistence type="predicted"/>
<dbReference type="Gene3D" id="3.30.2000.30">
    <property type="match status" value="1"/>
</dbReference>
<dbReference type="InterPro" id="IPR053745">
    <property type="entry name" value="Viral_Tail_Comp_sf"/>
</dbReference>
<gene>
    <name evidence="1" type="ORF">CGZ90_08185</name>
</gene>
<dbReference type="Pfam" id="PF11367">
    <property type="entry name" value="Tail_completion_gp17"/>
    <property type="match status" value="1"/>
</dbReference>
<comment type="caution">
    <text evidence="1">The sequence shown here is derived from an EMBL/GenBank/DDBJ whole genome shotgun (WGS) entry which is preliminary data.</text>
</comment>
<evidence type="ECO:0000313" key="2">
    <source>
        <dbReference type="Proteomes" id="UP000215059"/>
    </source>
</evidence>
<dbReference type="AlphaFoldDB" id="A0A235F933"/>
<name>A0A235F933_9BACL</name>